<dbReference type="Pfam" id="PF11887">
    <property type="entry name" value="Mce4_CUP1"/>
    <property type="match status" value="1"/>
</dbReference>
<dbReference type="NCBIfam" id="TIGR00996">
    <property type="entry name" value="Mtu_fam_mce"/>
    <property type="match status" value="1"/>
</dbReference>
<evidence type="ECO:0000259" key="3">
    <source>
        <dbReference type="Pfam" id="PF11887"/>
    </source>
</evidence>
<sequence length="425" mass="44838">MSRARDALLGLGHVLLVVLIAVATWLFYVQAFAARSEIRLATGTVGNALQKGSDVKLHGVPVGTVTAVEPRDGGATLTLSVQPAALRELSADTTARLLPKTLFGERYVALLPDHATSARLEPGATIHQDGSDEAVELEQVLDQLLPVLKAIQPDRLSAMLGEFATMLRGNGGALGDTIAAWGRYLAKLNPLTPQMADDLAAFGRVAQTYTDAAPDLVEALDAMTTTSRTLVDERSQLADAFDTVTTAADRSNGWLAHNSDTIIRLSATSRRAMAALAPYASEFPCTLKALRDYIPVMNKTLGKGTRQPGMHVVLTVEPSRGRYVAGQDDPSYSAGGGPRCPYETGKVGPVPARASAEPATIGAPPTSRFRQFSAATGLGEANSPAENRLLAELLAPSAGLAPRAFPSWSSLLLGPTLRGAEVRVR</sequence>
<keyword evidence="1" id="KW-1133">Transmembrane helix</keyword>
<accession>A0ABW3W119</accession>
<evidence type="ECO:0000313" key="4">
    <source>
        <dbReference type="EMBL" id="MFD1248689.1"/>
    </source>
</evidence>
<protein>
    <submittedName>
        <fullName evidence="4">MCE family protein</fullName>
    </submittedName>
</protein>
<dbReference type="InterPro" id="IPR024516">
    <property type="entry name" value="Mce_C"/>
</dbReference>
<reference evidence="5" key="1">
    <citation type="journal article" date="2019" name="Int. J. Syst. Evol. Microbiol.">
        <title>The Global Catalogue of Microorganisms (GCM) 10K type strain sequencing project: providing services to taxonomists for standard genome sequencing and annotation.</title>
        <authorList>
            <consortium name="The Broad Institute Genomics Platform"/>
            <consortium name="The Broad Institute Genome Sequencing Center for Infectious Disease"/>
            <person name="Wu L."/>
            <person name="Ma J."/>
        </authorList>
    </citation>
    <scope>NUCLEOTIDE SEQUENCE [LARGE SCALE GENOMIC DNA]</scope>
    <source>
        <strain evidence="5">CCUG 52478</strain>
    </source>
</reference>
<dbReference type="PANTHER" id="PTHR33371">
    <property type="entry name" value="INTERMEMBRANE PHOSPHOLIPID TRANSPORT SYSTEM BINDING PROTEIN MLAD-RELATED"/>
    <property type="match status" value="1"/>
</dbReference>
<dbReference type="Pfam" id="PF02470">
    <property type="entry name" value="MlaD"/>
    <property type="match status" value="1"/>
</dbReference>
<feature type="domain" description="Mammalian cell entry C-terminal" evidence="3">
    <location>
        <begin position="117"/>
        <end position="338"/>
    </location>
</feature>
<dbReference type="InterPro" id="IPR003399">
    <property type="entry name" value="Mce/MlaD"/>
</dbReference>
<dbReference type="InterPro" id="IPR005693">
    <property type="entry name" value="Mce"/>
</dbReference>
<dbReference type="EMBL" id="JBHTLX010000017">
    <property type="protein sequence ID" value="MFD1248689.1"/>
    <property type="molecule type" value="Genomic_DNA"/>
</dbReference>
<evidence type="ECO:0000313" key="5">
    <source>
        <dbReference type="Proteomes" id="UP001597229"/>
    </source>
</evidence>
<feature type="domain" description="Mce/MlaD" evidence="2">
    <location>
        <begin position="37"/>
        <end position="112"/>
    </location>
</feature>
<evidence type="ECO:0000259" key="2">
    <source>
        <dbReference type="Pfam" id="PF02470"/>
    </source>
</evidence>
<organism evidence="4 5">
    <name type="scientific">Nocardioides ginsengisoli</name>
    <dbReference type="NCBI Taxonomy" id="363868"/>
    <lineage>
        <taxon>Bacteria</taxon>
        <taxon>Bacillati</taxon>
        <taxon>Actinomycetota</taxon>
        <taxon>Actinomycetes</taxon>
        <taxon>Propionibacteriales</taxon>
        <taxon>Nocardioidaceae</taxon>
        <taxon>Nocardioides</taxon>
    </lineage>
</organism>
<keyword evidence="1" id="KW-0812">Transmembrane</keyword>
<evidence type="ECO:0000256" key="1">
    <source>
        <dbReference type="SAM" id="Phobius"/>
    </source>
</evidence>
<feature type="transmembrane region" description="Helical" evidence="1">
    <location>
        <begin position="7"/>
        <end position="28"/>
    </location>
</feature>
<keyword evidence="5" id="KW-1185">Reference proteome</keyword>
<proteinExistence type="predicted"/>
<dbReference type="RefSeq" id="WP_367919254.1">
    <property type="nucleotide sequence ID" value="NZ_BAABAC010000020.1"/>
</dbReference>
<dbReference type="Proteomes" id="UP001597229">
    <property type="component" value="Unassembled WGS sequence"/>
</dbReference>
<gene>
    <name evidence="4" type="ORF">ACFQ3F_12890</name>
</gene>
<dbReference type="InterPro" id="IPR052336">
    <property type="entry name" value="MlaD_Phospholipid_Transporter"/>
</dbReference>
<name>A0ABW3W119_9ACTN</name>
<dbReference type="PANTHER" id="PTHR33371:SF19">
    <property type="entry name" value="MCE-FAMILY PROTEIN MCE4A"/>
    <property type="match status" value="1"/>
</dbReference>
<comment type="caution">
    <text evidence="4">The sequence shown here is derived from an EMBL/GenBank/DDBJ whole genome shotgun (WGS) entry which is preliminary data.</text>
</comment>
<keyword evidence="1" id="KW-0472">Membrane</keyword>